<evidence type="ECO:0000313" key="2">
    <source>
        <dbReference type="Proteomes" id="UP000287756"/>
    </source>
</evidence>
<name>A0A410MJ97_9BACI</name>
<proteinExistence type="predicted"/>
<geneLocation type="plasmid" evidence="2">
    <name>pldw-31</name>
</geneLocation>
<dbReference type="EMBL" id="CP026119">
    <property type="protein sequence ID" value="QAS54758.1"/>
    <property type="molecule type" value="Genomic_DNA"/>
</dbReference>
<dbReference type="KEGG" id="hli:HLI_21105"/>
<keyword evidence="1" id="KW-0614">Plasmid</keyword>
<reference evidence="1 2" key="1">
    <citation type="submission" date="2018-01" db="EMBL/GenBank/DDBJ databases">
        <title>The whole genome sequencing and assembly of Halobacillus litoralis ERB031 strain.</title>
        <authorList>
            <person name="Lee S.-J."/>
            <person name="Park M.-K."/>
            <person name="Kim J.-Y."/>
            <person name="Lee Y.-J."/>
            <person name="Yi H."/>
            <person name="Bahn Y.-S."/>
            <person name="Kim J.F."/>
            <person name="Lee D.-W."/>
        </authorList>
    </citation>
    <scope>NUCLEOTIDE SEQUENCE [LARGE SCALE GENOMIC DNA]</scope>
    <source>
        <strain evidence="1 2">ERB 031</strain>
        <plasmid evidence="2">pldw-31</plasmid>
    </source>
</reference>
<accession>A0A410MJ97</accession>
<evidence type="ECO:0000313" key="1">
    <source>
        <dbReference type="EMBL" id="QAS54758.1"/>
    </source>
</evidence>
<sequence length="101" mass="11809">MDCMTIQEGISPIYPLSRHMNEKTYAVSKIHVWLSLIKQGKKPLHWNTPTYEGTDVEFDFINHQEDAEESLQELQFYIKKVNNSFNLNIHLDVSVTIKESI</sequence>
<protein>
    <submittedName>
        <fullName evidence="1">Uncharacterized protein</fullName>
    </submittedName>
</protein>
<organism evidence="1 2">
    <name type="scientific">Halobacillus litoralis</name>
    <dbReference type="NCBI Taxonomy" id="45668"/>
    <lineage>
        <taxon>Bacteria</taxon>
        <taxon>Bacillati</taxon>
        <taxon>Bacillota</taxon>
        <taxon>Bacilli</taxon>
        <taxon>Bacillales</taxon>
        <taxon>Bacillaceae</taxon>
        <taxon>Halobacillus</taxon>
    </lineage>
</organism>
<gene>
    <name evidence="1" type="ORF">HLI_21105</name>
</gene>
<dbReference type="Proteomes" id="UP000287756">
    <property type="component" value="Plasmid pLDW-31"/>
</dbReference>
<dbReference type="AlphaFoldDB" id="A0A410MJ97"/>